<accession>A0A3B6VNF8</accession>
<dbReference type="Proteomes" id="UP000010793">
    <property type="component" value="Chromosome"/>
</dbReference>
<dbReference type="KEGG" id="bpip:BPP43_03960"/>
<dbReference type="InterPro" id="IPR025506">
    <property type="entry name" value="Abi_alpha"/>
</dbReference>
<sequence>MNNDLIRIINDMISSFRDGAIEGAGAYIACTFLDKIKSFIKDRDNFFEYLNNRLSKDLKDKEIVEPERNILIPSMEGILLNEKETPLHEMFYNLLKSSMDKNTSNLVHPAFTQILKQMSSQEARGLLDVSNNYEIYRIYDAYCLDDYRINQIDIINKNNRKIIYKNNANLNYSYIFDRLKSLNLIYFEDSTINMPKLDVCINEYNYIVHDRLKLTSFGEYFIKVCYNDKCKELLEIIDIKNYFESILKK</sequence>
<keyword evidence="2" id="KW-1185">Reference proteome</keyword>
<dbReference type="RefSeq" id="WP_015274209.1">
    <property type="nucleotide sequence ID" value="NC_019908.1"/>
</dbReference>
<dbReference type="Pfam" id="PF14337">
    <property type="entry name" value="Abi_alpha"/>
    <property type="match status" value="1"/>
</dbReference>
<name>A0A3B6VNF8_BRAPL</name>
<evidence type="ECO:0000313" key="2">
    <source>
        <dbReference type="Proteomes" id="UP000010793"/>
    </source>
</evidence>
<proteinExistence type="predicted"/>
<protein>
    <recommendedName>
        <fullName evidence="3">DUF4393 domain-containing protein</fullName>
    </recommendedName>
</protein>
<evidence type="ECO:0000313" key="1">
    <source>
        <dbReference type="EMBL" id="AGA66082.1"/>
    </source>
</evidence>
<gene>
    <name evidence="1" type="ORF">BPP43_03960</name>
</gene>
<dbReference type="EMBL" id="CP002873">
    <property type="protein sequence ID" value="AGA66082.1"/>
    <property type="molecule type" value="Genomic_DNA"/>
</dbReference>
<dbReference type="AlphaFoldDB" id="A0A3B6VNF8"/>
<reference evidence="1 2" key="1">
    <citation type="journal article" date="2013" name="Genome Announc.">
        <title>Complete Genome Sequence of the Porcine Strain Brachyspira pilosicoli P43/6/78(T.).</title>
        <authorList>
            <person name="Lin C."/>
            <person name="den Bakker H.C."/>
            <person name="Suzuki H."/>
            <person name="Lefebure T."/>
            <person name="Ponnala L."/>
            <person name="Sun Q."/>
            <person name="Stanhope M.J."/>
            <person name="Wiedmann M."/>
            <person name="Duhamel G.E."/>
        </authorList>
    </citation>
    <scope>NUCLEOTIDE SEQUENCE [LARGE SCALE GENOMIC DNA]</scope>
    <source>
        <strain evidence="1 2">P43/6/78</strain>
    </source>
</reference>
<organism evidence="1 2">
    <name type="scientific">Brachyspira pilosicoli P43/6/78</name>
    <dbReference type="NCBI Taxonomy" id="1042417"/>
    <lineage>
        <taxon>Bacteria</taxon>
        <taxon>Pseudomonadati</taxon>
        <taxon>Spirochaetota</taxon>
        <taxon>Spirochaetia</taxon>
        <taxon>Brachyspirales</taxon>
        <taxon>Brachyspiraceae</taxon>
        <taxon>Brachyspira</taxon>
    </lineage>
</organism>
<evidence type="ECO:0008006" key="3">
    <source>
        <dbReference type="Google" id="ProtNLM"/>
    </source>
</evidence>